<evidence type="ECO:0000256" key="1">
    <source>
        <dbReference type="SAM" id="MobiDB-lite"/>
    </source>
</evidence>
<accession>A0ABN8XKB7</accession>
<evidence type="ECO:0000313" key="3">
    <source>
        <dbReference type="Proteomes" id="UP001161497"/>
    </source>
</evidence>
<proteinExistence type="predicted"/>
<gene>
    <name evidence="2" type="ORF">MFUM_2266</name>
</gene>
<name>A0ABN8XKB7_9BACT</name>
<keyword evidence="3" id="KW-1185">Reference proteome</keyword>
<reference evidence="2" key="1">
    <citation type="submission" date="2023-03" db="EMBL/GenBank/DDBJ databases">
        <authorList>
            <person name="Cremers G."/>
            <person name="Picone N."/>
        </authorList>
    </citation>
    <scope>NUCLEOTIDE SEQUENCE</scope>
    <source>
        <strain evidence="2">Sample_alias</strain>
    </source>
</reference>
<protein>
    <submittedName>
        <fullName evidence="2">Uncharacterized protein</fullName>
    </submittedName>
</protein>
<dbReference type="Proteomes" id="UP001161497">
    <property type="component" value="Chromosome"/>
</dbReference>
<organism evidence="2 3">
    <name type="scientific">Candidatus Methylacidiphilum fumarolicum</name>
    <dbReference type="NCBI Taxonomy" id="591154"/>
    <lineage>
        <taxon>Bacteria</taxon>
        <taxon>Pseudomonadati</taxon>
        <taxon>Verrucomicrobiota</taxon>
        <taxon>Methylacidiphilae</taxon>
        <taxon>Methylacidiphilales</taxon>
        <taxon>Methylacidiphilaceae</taxon>
        <taxon>Methylacidiphilum (ex Ratnadevi et al. 2023)</taxon>
    </lineage>
</organism>
<sequence length="64" mass="6859">MRVNLGCFEEGGNNEVSEASKASGHPFSKIDQPIERLTAGSVRSLALQGPCLSRIGLRRSKKSS</sequence>
<dbReference type="EMBL" id="OX458932">
    <property type="protein sequence ID" value="CAI9086575.1"/>
    <property type="molecule type" value="Genomic_DNA"/>
</dbReference>
<feature type="region of interest" description="Disordered" evidence="1">
    <location>
        <begin position="1"/>
        <end position="28"/>
    </location>
</feature>
<evidence type="ECO:0000313" key="2">
    <source>
        <dbReference type="EMBL" id="CAI9086575.1"/>
    </source>
</evidence>